<organism evidence="1 2">
    <name type="scientific">Panagrolaimus superbus</name>
    <dbReference type="NCBI Taxonomy" id="310955"/>
    <lineage>
        <taxon>Eukaryota</taxon>
        <taxon>Metazoa</taxon>
        <taxon>Ecdysozoa</taxon>
        <taxon>Nematoda</taxon>
        <taxon>Chromadorea</taxon>
        <taxon>Rhabditida</taxon>
        <taxon>Tylenchina</taxon>
        <taxon>Panagrolaimomorpha</taxon>
        <taxon>Panagrolaimoidea</taxon>
        <taxon>Panagrolaimidae</taxon>
        <taxon>Panagrolaimus</taxon>
    </lineage>
</organism>
<accession>A0A914YVS7</accession>
<proteinExistence type="predicted"/>
<evidence type="ECO:0000313" key="1">
    <source>
        <dbReference type="Proteomes" id="UP000887577"/>
    </source>
</evidence>
<dbReference type="Proteomes" id="UP000887577">
    <property type="component" value="Unplaced"/>
</dbReference>
<dbReference type="WBParaSite" id="PSU_v2.g4085.t1">
    <property type="protein sequence ID" value="PSU_v2.g4085.t1"/>
    <property type="gene ID" value="PSU_v2.g4085"/>
</dbReference>
<sequence length="159" mass="17298">MKYLRLVAYASKEWVTCTPKDTLIEVGRCAASKNLKNSVDCTLSYETGTIDTESQSSGSSTTSSVSASVGVTLENLFSASTSLSQEWKTWQSTTTSHTFTKSQTFTIAITAEPGETVVIGQRIAACGKYKVSSSYEVFSEKLGNQLNRARRLISKVQIL</sequence>
<keyword evidence="1" id="KW-1185">Reference proteome</keyword>
<protein>
    <submittedName>
        <fullName evidence="2">Uncharacterized protein</fullName>
    </submittedName>
</protein>
<dbReference type="AlphaFoldDB" id="A0A914YVS7"/>
<reference evidence="2" key="1">
    <citation type="submission" date="2022-11" db="UniProtKB">
        <authorList>
            <consortium name="WormBaseParasite"/>
        </authorList>
    </citation>
    <scope>IDENTIFICATION</scope>
</reference>
<evidence type="ECO:0000313" key="2">
    <source>
        <dbReference type="WBParaSite" id="PSU_v2.g4085.t1"/>
    </source>
</evidence>
<dbReference type="SUPFAM" id="SSF56973">
    <property type="entry name" value="Aerolisin/ETX pore-forming domain"/>
    <property type="match status" value="1"/>
</dbReference>
<name>A0A914YVS7_9BILA</name>